<sequence>MCSFPSLDWLKLSSNNLSGELSLSLQNCTSLSTLDIGDNRFSGNIPEWIGGSHLSLSELRMRANMFSGKIPERLCRLSHLHILDLAQNNLSGSIPPCLGNLSGLTSLTSYGSLPSSLHLYYTPMMDLVMKGRQMQYTSTLELVNIIDLSSNNLWGRIPEDLTNLSTLGTLNLSRNQLTGNIPQKIGGLQRLETLDLSSNHLSGPIPTSMSSITSLNHLNLSYNNLSGPIPSTNQFQTFIDPSIYEGNSELCGPPLSAECHSPNDGDGDVEDKDEDETEDKLDKLWFYLSIGLGFIVGFWTVFGSLVIKKSWRHAYFRFLDKVKDWLFVVIAINMARARRMMEMNRS</sequence>
<evidence type="ECO:0000256" key="9">
    <source>
        <dbReference type="ARBA" id="ARBA00023180"/>
    </source>
</evidence>
<evidence type="ECO:0000256" key="10">
    <source>
        <dbReference type="SAM" id="MobiDB-lite"/>
    </source>
</evidence>
<keyword evidence="3" id="KW-0433">Leucine-rich repeat</keyword>
<evidence type="ECO:0000256" key="1">
    <source>
        <dbReference type="ARBA" id="ARBA00004479"/>
    </source>
</evidence>
<keyword evidence="4 11" id="KW-0812">Transmembrane</keyword>
<evidence type="ECO:0000256" key="7">
    <source>
        <dbReference type="ARBA" id="ARBA00022989"/>
    </source>
</evidence>
<evidence type="ECO:0000256" key="11">
    <source>
        <dbReference type="SAM" id="Phobius"/>
    </source>
</evidence>
<evidence type="ECO:0000256" key="2">
    <source>
        <dbReference type="ARBA" id="ARBA00009592"/>
    </source>
</evidence>
<evidence type="ECO:0000256" key="6">
    <source>
        <dbReference type="ARBA" id="ARBA00022737"/>
    </source>
</evidence>
<dbReference type="InterPro" id="IPR001611">
    <property type="entry name" value="Leu-rich_rpt"/>
</dbReference>
<gene>
    <name evidence="12" type="ORF">Din_032957</name>
</gene>
<dbReference type="InterPro" id="IPR032675">
    <property type="entry name" value="LRR_dom_sf"/>
</dbReference>
<evidence type="ECO:0000256" key="3">
    <source>
        <dbReference type="ARBA" id="ARBA00022614"/>
    </source>
</evidence>
<keyword evidence="7 11" id="KW-1133">Transmembrane helix</keyword>
<dbReference type="GO" id="GO:0016020">
    <property type="term" value="C:membrane"/>
    <property type="evidence" value="ECO:0007669"/>
    <property type="project" value="UniProtKB-SubCell"/>
</dbReference>
<accession>A0A5B7B595</accession>
<proteinExistence type="inferred from homology"/>
<dbReference type="EMBL" id="GHES01032957">
    <property type="protein sequence ID" value="MPA63516.1"/>
    <property type="molecule type" value="Transcribed_RNA"/>
</dbReference>
<dbReference type="SUPFAM" id="SSF52058">
    <property type="entry name" value="L domain-like"/>
    <property type="match status" value="1"/>
</dbReference>
<evidence type="ECO:0000256" key="4">
    <source>
        <dbReference type="ARBA" id="ARBA00022692"/>
    </source>
</evidence>
<protein>
    <submittedName>
        <fullName evidence="12">Uncharacterized protein</fullName>
    </submittedName>
</protein>
<dbReference type="PANTHER" id="PTHR48063">
    <property type="entry name" value="LRR RECEPTOR-LIKE KINASE"/>
    <property type="match status" value="1"/>
</dbReference>
<comment type="similarity">
    <text evidence="2">Belongs to the RLP family.</text>
</comment>
<dbReference type="Pfam" id="PF00560">
    <property type="entry name" value="LRR_1"/>
    <property type="match status" value="3"/>
</dbReference>
<keyword evidence="5" id="KW-0732">Signal</keyword>
<reference evidence="12" key="1">
    <citation type="submission" date="2019-08" db="EMBL/GenBank/DDBJ databases">
        <title>Reference gene set and small RNA set construction with multiple tissues from Davidia involucrata Baill.</title>
        <authorList>
            <person name="Yang H."/>
            <person name="Zhou C."/>
            <person name="Li G."/>
            <person name="Wang J."/>
            <person name="Gao P."/>
            <person name="Wang M."/>
            <person name="Wang R."/>
            <person name="Zhao Y."/>
        </authorList>
    </citation>
    <scope>NUCLEOTIDE SEQUENCE</scope>
    <source>
        <tissue evidence="12">Mixed with DoveR01_LX</tissue>
    </source>
</reference>
<dbReference type="PRINTS" id="PR00019">
    <property type="entry name" value="LEURICHRPT"/>
</dbReference>
<dbReference type="FunFam" id="3.80.10.10:FF:000111">
    <property type="entry name" value="LRR receptor-like serine/threonine-protein kinase ERECTA"/>
    <property type="match status" value="1"/>
</dbReference>
<dbReference type="AlphaFoldDB" id="A0A5B7B595"/>
<feature type="region of interest" description="Disordered" evidence="10">
    <location>
        <begin position="254"/>
        <end position="274"/>
    </location>
</feature>
<evidence type="ECO:0000256" key="5">
    <source>
        <dbReference type="ARBA" id="ARBA00022729"/>
    </source>
</evidence>
<organism evidence="12">
    <name type="scientific">Davidia involucrata</name>
    <name type="common">Dove tree</name>
    <dbReference type="NCBI Taxonomy" id="16924"/>
    <lineage>
        <taxon>Eukaryota</taxon>
        <taxon>Viridiplantae</taxon>
        <taxon>Streptophyta</taxon>
        <taxon>Embryophyta</taxon>
        <taxon>Tracheophyta</taxon>
        <taxon>Spermatophyta</taxon>
        <taxon>Magnoliopsida</taxon>
        <taxon>eudicotyledons</taxon>
        <taxon>Gunneridae</taxon>
        <taxon>Pentapetalae</taxon>
        <taxon>asterids</taxon>
        <taxon>Cornales</taxon>
        <taxon>Nyssaceae</taxon>
        <taxon>Davidia</taxon>
    </lineage>
</organism>
<keyword evidence="9" id="KW-0325">Glycoprotein</keyword>
<evidence type="ECO:0000313" key="12">
    <source>
        <dbReference type="EMBL" id="MPA63516.1"/>
    </source>
</evidence>
<feature type="compositionally biased region" description="Acidic residues" evidence="10">
    <location>
        <begin position="265"/>
        <end position="274"/>
    </location>
</feature>
<dbReference type="Pfam" id="PF13855">
    <property type="entry name" value="LRR_8"/>
    <property type="match status" value="1"/>
</dbReference>
<keyword evidence="6" id="KW-0677">Repeat</keyword>
<keyword evidence="8 11" id="KW-0472">Membrane</keyword>
<evidence type="ECO:0000256" key="8">
    <source>
        <dbReference type="ARBA" id="ARBA00023136"/>
    </source>
</evidence>
<dbReference type="Gene3D" id="3.80.10.10">
    <property type="entry name" value="Ribonuclease Inhibitor"/>
    <property type="match status" value="1"/>
</dbReference>
<name>A0A5B7B595_DAVIN</name>
<feature type="transmembrane region" description="Helical" evidence="11">
    <location>
        <begin position="284"/>
        <end position="307"/>
    </location>
</feature>
<dbReference type="PANTHER" id="PTHR48063:SF29">
    <property type="entry name" value="LRR RECEPTOR-LIKE KINASE FAMILY PROTEIN"/>
    <property type="match status" value="1"/>
</dbReference>
<dbReference type="InterPro" id="IPR046956">
    <property type="entry name" value="RLP23-like"/>
</dbReference>
<comment type="subcellular location">
    <subcellularLocation>
        <location evidence="1">Membrane</location>
        <topology evidence="1">Single-pass type I membrane protein</topology>
    </subcellularLocation>
</comment>